<sequence length="4805" mass="508624">MNKHLYRIIFNKARNMLMVVADIATSGQGSTVRRRSRRQLPQCLCRLTALRLSLLLATGCISLTAQANIVADGQAPGNQQPTILNSANGTPQIDIQTPNAAGISRNTYSQFDIDKRGVILNNSHNAVQTQLGGMVAGNPWLAKAEAKIILNEVNSINASKLNGWIEVAGQKADVIIANPAGITCNGCGFINAHRATLTTGQAMMEKGRLKGFDIERGEVRIEELGIDSSQQNYTEIIARSVVINGKLHAKDLKITTGRNIVDAAHQNIKKKSTDGSKNPSFTLDVAALGGMYANKIVLVGTEFGVGVRNVGHIGAIAGEVRLTVDGRIENSGTIAARSHTTIKAESIQSAKGSILAAGIDDKGKATLPGSLTLTTKQQIQANGKNLATNTLAVQSKKIDLSGSQTSANNIQLTANQQEISTANATVTADRFTAKAPGQFNNDGGTLVARKINLTTPDLSNKQGKINQTGNEELVLNTQTVNNHSGTILNEGKRLTLTTRNLDNSHGKIANNGNDLNLIVHEKADNTEGGTIQLAGKGKLSLNTHQWIGDGGKLLSNGELEIQAHNLQLNKKAVTTADKITIKTDTLSHQSGVMQQNGKDKMSLTAKTLNNQSGEIKGNGNLKINATTLDNSKGKIVATGGSTELIIEKNIENVDGRIETKTELTTKSQALNNHQGSLLAQRIDSQTKGHKFTNTAGQVIAQEKLTLNSGELDNTSGLLQSGSDMSVNTHGQKLTNAKSDDKNKKGILSSGNLELRTGDINNTAGIISAKGKTTLNASNVDNTDGQLLSQQMAELTTQALNNTRGQIQSESSLLLDTQNQTLTNTDSGKTGGIIAKDSLRISSGKLTNDSGVILGHGIHINTHEQRLSNQKGTIESKKNLQLDSGELDSTSGQIKSDGNMTLDTHGEKLTTAKSGDTGGVISEGTLTLTTGEIDNHDGTITGTGTTTITGRDLHNQRGKLVSKTGPLTLTVSNTDNSGGLLQSAGDLTLDTQGGLLTSTNSGKDRGIISIGNMKLTTQGVNNDAGLIHAGKNLTLDGQKGTITNRNSQPHQGIRSSGDLTLTASAIDNHQGSVEADKQLTVTSGTVDNTGGLLKSSTTLSLNTQGQKLINTQSGEKRGIRSGSDLILDAGEIDNTAGVIDSQGETTLTSQNLNNTSGKILSRKKADLTTQTVNNQSGQIQSATRLKLDTQQHELTNTDSGKNGGIIAEEALELTTGKLINDRGSIRGGETHINTHQQALNNVAGTITSKKNLKLDSGELNSTGGRIESTGDMTLDTHGEKLTTAKSGDTGGVISTGTLMLTTGEIDNQDGFIKGRGTTTVTGGELKNQGGTLASETSTLTLTVKKTDNSGGLLKSAGDLTLDTQGELLTNLNSGKTGGIIGAGNVKLTAQGINNEAGWIHADKNLTLDGQQGKITNRNSQPIQGISSLGELTITAGTIDNQQGRVIADKQLNVTSTGTVDNTNGKMLSQNQQLELNTGELNNAGGLLQSNTTLSLNTHGQKLINTQSGDDLGILSGSDLTLEAGEIDNTAGKIDSQGKTTLTSQNLNNTDGKILSKGKADLTTQAFNNQRGLIQSATRLRLDTQQHELTSTGGNIVAEDALELTTGKLINDHGDIRGNETRINTHQQALNNVAGTIFSKKNLQLDSGELNSTGGRIESTGDITLDTHGKKLTTAKSGRTGGVISKGTLTLTTGEIDNQDGVIIGRGTTTVTGGELKNQGGTLASETSTLTLTVKKTDNSNGLLQSEGDLTLDTQGELLTNLNSGKTGGIIGTGNVKLTAQGINNEAGLIRADKNLTLDGQQGKITNRNSQPEQGLSSKGELTITADTIDNQQGRIISDKRLNVTSTGTVDNTSGKMVSQHQQLELNTGELNNAGGLLQSHTTLSLNTHGQKLINTQSGDKHGILSGSDLTLEAGEIDNTAGKIDSQGETTLTSQNLNNTDGKIISRKKAELTTQAVNNQHGLIQSSASLKLDTQQQKLTNTDSGELNGILALDGLKLITGELINDLGYIRSDETHIDTHKQTLSNLAGTIFSNKNLRLNSGKLDSTSGLIKSDGNMTLDTHGEKLTNAKSGKTKGVISKGTMTLTTGEIDNQDGAIIGTGATTVTGGELKNQGGTLISEKDALTLSVNQTDNSGGLLQSAGKLTLNTHGHSLTNKNSGDRGGILSQDDMLITSGDLHNQAGMITSRKITTLNTAAMNNTQGTIAGTQQIKLTTQAFNNQQGNVHSDGNLNLNTQGQRLDNTGDKDKSGEFSARGDLTLDIGELNNDSSFIAADGKTKITSTTLTNKKGLIAGNSGLDIHSQTLTNSNGSLKSAKTVNIDTNGQRLDNQHGRIIGDDNTTVTSGKLNNQHGHIQGKKLTINTGQADTDNQDGKLLSTDTMSLNTLQLDNRRGQVNAVGDTTIDAQKQTNNTGGLIHSNQQLTLKTAEFINRETNHPDQGTEAQDLIIEAQQVDNTQGTLQGANRLQAIINQSLKNEQGLISGGKQLTIEDKTQKLTVNNQQGTLTGSEKVKIKANALSGDGQILSQGDMEVKLKQDFHNTGSIAADGKLSLETDGNIINDSKIKAEQAYLEALNLTNTQTAEIRAEKTRVNIRETLTNTGLIDGELTHLTTKVLDNTGTGRIYGDQIALKTGTLNNTAKDGKAAVIAARDRLDIGTGTLNNSNHAHIFSVGDMRIGGQLDENLTATSQASELDNHAATIEAGGNLRIDAAIIKNTNKGLVTQIVETEKSQRHEAALHGHATRYDWPQVDTSYKNKYGIQRAIMPDGSWSEEFHEYQYTRTVTETQIKENDPGKILAGSNMTLNSAMLTNNDSQIVAGATLSGDIDKLHNNSTKGERITKDEGKQIHWYAIKKKKRRLRGSKTIQGKNWDDYNPAPIIETIDLKALTWQGNTRPNSTGITIGDRQTSRVQSAPTGINLTSRMEETGKVTFTNATINAITLPNRDIPTDRPLVSPTGQQTEQILSSGAVALPNRDALTEHPIFSPTGQQTEQILSSGTVALPNRDALPEHPSLSPIQQTERVLPPATVTLPNSVTLDERPLVLPTGQQFELALPPDTVQGQSIEPLIRIVAPDTRLPDNSLFVVQPGSDSHYLVETDPKFTQYKKWLGTDYMQQQLTLDPTLAHKRLGDGFYEQRLVREQITQLTGQRYLAGHNNDETQFKALMEAGVAFSKRQQLTPGIALSPSQMALLTSDIIWLTNRTVTLADGTKQTVTVPQVYARVNKGDLTGDGALLSGKNVTINSRGDITNSGTISGREITKLTANNLTNSGFIQSGKVDLTARQDITNLGGQIRGSDHVSARANRDIISTSTLRGEGADRWLDRQAGIYVQNDNGAVSLKALNNIHLTASDVENAGKDSHTEIVAGRDLTLDTLKVRHTENSNGRKYNSRYLTQQTEMGSRVNSGGNLNVQAGQDISFTASQLGAQNSVTLLAGQDIHLNAAQTLHHQTDNRYEVHQISGKVSHISSGDKLALNAGRDITTQATMTAKGPVQLVANRDIHLNAAQKSYHLVDNGYEVRQTSKEVSHISSDDKLSLNAGRDISTQATVMTAKSSAQLIAGRNMTHDAIEQVNYEASKGHKRQVIDEHRRQQVTEITSGKNTVLTAGHDLILKGTQVQAKNDITAQAGHDIALKSVTESDYHFFEETKTKRKRFSKTTTHTVREDFVTHEKGATLSGNNVQVVADHNITMLGSAVAGDQKVAVIAGNDINVMSSAEQQTHYSMTQKKKSGLFSSGGIGFTIGKAKQKSTTDIDSNLSKGSTVGSSQGSVTFSAGKQLNIHGSDVVAGRDTQLSGQNINITSAENSHTAVTKTEQKQSGLTVALSGTAGGALNSAVQTVQAANNESDSRIKALQGTKAALSGVQAVQAARLADAKGGDDKANNNLVGVNLSYGSQSSRSEQKQHQTTQQGSSLMTGDNLTLTASGTPDQNGDIRIQGGQLQAGKDLQLNASRDIQLSSSQNTEQTTGKNSSRGSPLGVGFTAGPGGTGINLSASVNHGKGRESGNGVSHNETTLDAGQTVTLNAGRDATLKGAQVSGEQITADVKRHLTLSSEQDSNRYDMKQQNVSAGISATVGPQPSGSLNLSASRDKIHSNFDSVQEQTGLFAGKGGYQVKVGEHTQLDGAVIASTADKDKNTLDTGTLGFGDIKNKADFKTEHHSVSISTGGSAGGMFLSNLAANTLGGANREGHAQSTTHAAVSDGTLIIRDKDNQQQDITTLSRDTDHANNALSPIFDKEKEQQRLKQAQLIGEISAQVIDIASTEGAIIATKAAHAKLENISDPDREAAIKVLKDKGKTDITPEQIKDQIYKTAYNQALNESGLGTGGKYHTALQAATAAIQGLAGGNMGQALAGGASPYLAGVIKDLTTDPKTHQVDVVTNTLAHAILGAVAAEVSGNNALAGAAGAAGGELAARELMKHIHGENAKVSDLSEEEKQTISTLSTLAAGLAGGIAGDSTGSAVTGAQAGKNAIENNFLTAKDVHELKEELLEAEKTGANKQAIYDKFKESSEKNRQEGMANDCSHNPGCVVSVWEMMNSGTDAASGLNRTSFFSSLSSEEMAQLNRFVQAENAESAQAIYQSLPDVVKKVVEGKEFAEQFGVMPKVGSSGIIGLGIAGKKPATKDTGNTGTKGANTEHNQQVNKSNLATAEKEVVLIEQGKKGGWSKVLNKPEPNKIYHVKHASGEKVYHTDELSRPVHIETSLRLSKGDRNTYQQCKAGKCGNPGDEGGHLIASIFGGPGERLNVVPMDGNLNKGAWKQMENSWSKELKAGKTVDVKIQPRYSDNSNRPSSFDVSYTVDNGRPIEINIKNVPGGKK</sequence>
<dbReference type="SUPFAM" id="SSF51126">
    <property type="entry name" value="Pectin lyase-like"/>
    <property type="match status" value="1"/>
</dbReference>
<evidence type="ECO:0000256" key="1">
    <source>
        <dbReference type="ARBA" id="ARBA00004219"/>
    </source>
</evidence>
<dbReference type="InterPro" id="IPR008638">
    <property type="entry name" value="FhaB/CdiA-like_TPS"/>
</dbReference>
<comment type="caution">
    <text evidence="8">The sequence shown here is derived from an EMBL/GenBank/DDBJ whole genome shotgun (WGS) entry which is preliminary data.</text>
</comment>
<feature type="compositionally biased region" description="Polar residues" evidence="6">
    <location>
        <begin position="4613"/>
        <end position="4632"/>
    </location>
</feature>
<feature type="region of interest" description="Disordered" evidence="6">
    <location>
        <begin position="719"/>
        <end position="748"/>
    </location>
</feature>
<dbReference type="Pfam" id="PF04829">
    <property type="entry name" value="PT-VENN"/>
    <property type="match status" value="1"/>
</dbReference>
<dbReference type="RefSeq" id="WP_420800735.1">
    <property type="nucleotide sequence ID" value="NZ_CAWPJS010000030.1"/>
</dbReference>
<dbReference type="EMBL" id="WSFC01000030">
    <property type="protein sequence ID" value="NDL04329.1"/>
    <property type="molecule type" value="Genomic_DNA"/>
</dbReference>
<comment type="subcellular location">
    <subcellularLocation>
        <location evidence="1">Target cell</location>
        <location evidence="1">Target cell cytoplasm</location>
    </subcellularLocation>
</comment>
<proteinExistence type="inferred from homology"/>
<evidence type="ECO:0000313" key="8">
    <source>
        <dbReference type="EMBL" id="NDL04329.1"/>
    </source>
</evidence>
<dbReference type="Pfam" id="PF13018">
    <property type="entry name" value="ESPR"/>
    <property type="match status" value="1"/>
</dbReference>
<keyword evidence="4" id="KW-0843">Virulence</keyword>
<feature type="region of interest" description="Disordered" evidence="6">
    <location>
        <begin position="3947"/>
        <end position="4003"/>
    </location>
</feature>
<feature type="compositionally biased region" description="Polar residues" evidence="6">
    <location>
        <begin position="880"/>
        <end position="901"/>
    </location>
</feature>
<dbReference type="InterPro" id="IPR012334">
    <property type="entry name" value="Pectin_lyas_fold"/>
</dbReference>
<protein>
    <submittedName>
        <fullName evidence="8">Filamentous hemagglutinin N-terminal domain-containing protein</fullName>
    </submittedName>
</protein>
<feature type="region of interest" description="Disordered" evidence="6">
    <location>
        <begin position="4609"/>
        <end position="4632"/>
    </location>
</feature>
<evidence type="ECO:0000259" key="7">
    <source>
        <dbReference type="SMART" id="SM00912"/>
    </source>
</evidence>
<comment type="similarity">
    <text evidence="5">In the N-terminal section; belongs to the CdiA toxin family.</text>
</comment>
<dbReference type="NCBIfam" id="TIGR01731">
    <property type="entry name" value="fil_hemag_20aa"/>
    <property type="match status" value="51"/>
</dbReference>
<accession>A0ABX0AQ46</accession>
<dbReference type="SMART" id="SM00912">
    <property type="entry name" value="Haemagg_act"/>
    <property type="match status" value="1"/>
</dbReference>
<dbReference type="Proteomes" id="UP000466619">
    <property type="component" value="Unassembled WGS sequence"/>
</dbReference>
<dbReference type="InterPro" id="IPR010069">
    <property type="entry name" value="CdiA_FHA1_rpt"/>
</dbReference>
<name>A0ABX0AQ46_9GAMM</name>
<dbReference type="InterPro" id="IPR008619">
    <property type="entry name" value="Filamentous_hemagglutn_rpt"/>
</dbReference>
<reference evidence="8 9" key="1">
    <citation type="submission" date="2019-12" db="EMBL/GenBank/DDBJ databases">
        <title>Engineering Photorhabdus to improve their lethality against agricultural pests.</title>
        <authorList>
            <person name="Machado R.A.R."/>
        </authorList>
    </citation>
    <scope>NUCLEOTIDE SEQUENCE [LARGE SCALE GENOMIC DNA]</scope>
    <source>
        <strain evidence="8 9">M-CN4</strain>
    </source>
</reference>
<dbReference type="InterPro" id="IPR044927">
    <property type="entry name" value="Endonuclea_NS_2"/>
</dbReference>
<keyword evidence="9" id="KW-1185">Reference proteome</keyword>
<keyword evidence="2" id="KW-0800">Toxin</keyword>
<dbReference type="Pfam" id="PF13930">
    <property type="entry name" value="Endonuclea_NS_2"/>
    <property type="match status" value="1"/>
</dbReference>
<feature type="compositionally biased region" description="Polar residues" evidence="6">
    <location>
        <begin position="3947"/>
        <end position="3964"/>
    </location>
</feature>
<feature type="region of interest" description="Disordered" evidence="6">
    <location>
        <begin position="3864"/>
        <end position="3926"/>
    </location>
</feature>
<evidence type="ECO:0000256" key="6">
    <source>
        <dbReference type="SAM" id="MobiDB-lite"/>
    </source>
</evidence>
<organism evidence="8 9">
    <name type="scientific">Photorhabdus bodei</name>
    <dbReference type="NCBI Taxonomy" id="2029681"/>
    <lineage>
        <taxon>Bacteria</taxon>
        <taxon>Pseudomonadati</taxon>
        <taxon>Pseudomonadota</taxon>
        <taxon>Gammaproteobacteria</taxon>
        <taxon>Enterobacterales</taxon>
        <taxon>Morganellaceae</taxon>
        <taxon>Photorhabdus</taxon>
    </lineage>
</organism>
<evidence type="ECO:0000256" key="5">
    <source>
        <dbReference type="ARBA" id="ARBA00024043"/>
    </source>
</evidence>
<feature type="region of interest" description="Disordered" evidence="6">
    <location>
        <begin position="2218"/>
        <end position="2249"/>
    </location>
</feature>
<feature type="compositionally biased region" description="Polar residues" evidence="6">
    <location>
        <begin position="3873"/>
        <end position="3920"/>
    </location>
</feature>
<dbReference type="InterPro" id="IPR024973">
    <property type="entry name" value="ESPR"/>
</dbReference>
<dbReference type="NCBIfam" id="TIGR01901">
    <property type="entry name" value="adhes_NPXG"/>
    <property type="match status" value="1"/>
</dbReference>
<dbReference type="Gene3D" id="2.160.20.10">
    <property type="entry name" value="Single-stranded right-handed beta-helix, Pectin lyase-like"/>
    <property type="match status" value="1"/>
</dbReference>
<dbReference type="InterPro" id="IPR006914">
    <property type="entry name" value="VENN_dom"/>
</dbReference>
<keyword evidence="3" id="KW-1266">Target cell cytoplasm</keyword>
<gene>
    <name evidence="8" type="ORF">GPY48_14250</name>
</gene>
<feature type="region of interest" description="Disordered" evidence="6">
    <location>
        <begin position="2999"/>
        <end position="3020"/>
    </location>
</feature>
<feature type="compositionally biased region" description="Polar residues" evidence="6">
    <location>
        <begin position="719"/>
        <end position="736"/>
    </location>
</feature>
<feature type="domain" description="Filamentous haemagglutinin FhaB/tRNA nuclease CdiA-like TPS" evidence="7">
    <location>
        <begin position="87"/>
        <end position="207"/>
    </location>
</feature>
<dbReference type="Pfam" id="PF05860">
    <property type="entry name" value="TPS"/>
    <property type="match status" value="1"/>
</dbReference>
<dbReference type="InterPro" id="IPR011050">
    <property type="entry name" value="Pectin_lyase_fold/virulence"/>
</dbReference>
<evidence type="ECO:0000256" key="4">
    <source>
        <dbReference type="ARBA" id="ARBA00023026"/>
    </source>
</evidence>
<feature type="region of interest" description="Disordered" evidence="6">
    <location>
        <begin position="864"/>
        <end position="903"/>
    </location>
</feature>
<evidence type="ECO:0000313" key="9">
    <source>
        <dbReference type="Proteomes" id="UP000466619"/>
    </source>
</evidence>
<feature type="compositionally biased region" description="Polar residues" evidence="6">
    <location>
        <begin position="2218"/>
        <end position="2238"/>
    </location>
</feature>
<evidence type="ECO:0000256" key="3">
    <source>
        <dbReference type="ARBA" id="ARBA00022913"/>
    </source>
</evidence>
<dbReference type="Pfam" id="PF05594">
    <property type="entry name" value="Fil_haemagg"/>
    <property type="match status" value="26"/>
</dbReference>
<dbReference type="InterPro" id="IPR025157">
    <property type="entry name" value="Hemagglutinin_rpt"/>
</dbReference>
<dbReference type="Pfam" id="PF13332">
    <property type="entry name" value="Fil_haemagg_2"/>
    <property type="match status" value="4"/>
</dbReference>
<evidence type="ECO:0000256" key="2">
    <source>
        <dbReference type="ARBA" id="ARBA00022656"/>
    </source>
</evidence>